<sequence>MASIICKFEADDPKKRTDGVTTPWRLARSNASAQAMTKANSRSLDCDEKIKEAFQKTVSWLRYHLPEDDFKVFMNKETLEGFHLKKKNGHVYFDTLEEVIKKTIHPRRDQDLKAKTKIVNSEEIMRLCNMLWEKSIALPFPTLESESRKAQAADTGSTEEMSAASSSNKSLSSSLPMPKTYWDVDTQVTARNKRVKQTTPTEVAHEQSGSQQNSINEFLFGP</sequence>
<evidence type="ECO:0000313" key="2">
    <source>
        <dbReference type="Proteomes" id="UP001227268"/>
    </source>
</evidence>
<comment type="caution">
    <text evidence="1">The sequence shown here is derived from an EMBL/GenBank/DDBJ whole genome shotgun (WGS) entry which is preliminary data.</text>
</comment>
<accession>A0ACC2VC94</accession>
<keyword evidence="2" id="KW-1185">Reference proteome</keyword>
<proteinExistence type="predicted"/>
<gene>
    <name evidence="1" type="ORF">QFC21_005018</name>
</gene>
<organism evidence="1 2">
    <name type="scientific">Naganishia friedmannii</name>
    <dbReference type="NCBI Taxonomy" id="89922"/>
    <lineage>
        <taxon>Eukaryota</taxon>
        <taxon>Fungi</taxon>
        <taxon>Dikarya</taxon>
        <taxon>Basidiomycota</taxon>
        <taxon>Agaricomycotina</taxon>
        <taxon>Tremellomycetes</taxon>
        <taxon>Filobasidiales</taxon>
        <taxon>Filobasidiaceae</taxon>
        <taxon>Naganishia</taxon>
    </lineage>
</organism>
<name>A0ACC2VC94_9TREE</name>
<dbReference type="EMBL" id="JASBWT010000018">
    <property type="protein sequence ID" value="KAJ9096748.1"/>
    <property type="molecule type" value="Genomic_DNA"/>
</dbReference>
<protein>
    <submittedName>
        <fullName evidence="1">Uncharacterized protein</fullName>
    </submittedName>
</protein>
<reference evidence="1" key="1">
    <citation type="submission" date="2023-04" db="EMBL/GenBank/DDBJ databases">
        <title>Draft Genome sequencing of Naganishia species isolated from polar environments using Oxford Nanopore Technology.</title>
        <authorList>
            <person name="Leo P."/>
            <person name="Venkateswaran K."/>
        </authorList>
    </citation>
    <scope>NUCLEOTIDE SEQUENCE</scope>
    <source>
        <strain evidence="1">MNA-CCFEE 5423</strain>
    </source>
</reference>
<evidence type="ECO:0000313" key="1">
    <source>
        <dbReference type="EMBL" id="KAJ9096748.1"/>
    </source>
</evidence>
<dbReference type="Proteomes" id="UP001227268">
    <property type="component" value="Unassembled WGS sequence"/>
</dbReference>